<name>A0A6C0I4K9_9ZZZZ</name>
<feature type="transmembrane region" description="Helical" evidence="1">
    <location>
        <begin position="409"/>
        <end position="428"/>
    </location>
</feature>
<accession>A0A6C0I4K9</accession>
<protein>
    <submittedName>
        <fullName evidence="2">Uncharacterized protein</fullName>
    </submittedName>
</protein>
<dbReference type="EMBL" id="MN740086">
    <property type="protein sequence ID" value="QHT87306.1"/>
    <property type="molecule type" value="Genomic_DNA"/>
</dbReference>
<keyword evidence="1" id="KW-0472">Membrane</keyword>
<evidence type="ECO:0000256" key="1">
    <source>
        <dbReference type="SAM" id="Phobius"/>
    </source>
</evidence>
<dbReference type="AlphaFoldDB" id="A0A6C0I4K9"/>
<feature type="transmembrane region" description="Helical" evidence="1">
    <location>
        <begin position="448"/>
        <end position="466"/>
    </location>
</feature>
<feature type="transmembrane region" description="Helical" evidence="1">
    <location>
        <begin position="264"/>
        <end position="284"/>
    </location>
</feature>
<keyword evidence="1" id="KW-0812">Transmembrane</keyword>
<proteinExistence type="predicted"/>
<keyword evidence="1" id="KW-1133">Transmembrane helix</keyword>
<organism evidence="2">
    <name type="scientific">viral metagenome</name>
    <dbReference type="NCBI Taxonomy" id="1070528"/>
    <lineage>
        <taxon>unclassified sequences</taxon>
        <taxon>metagenomes</taxon>
        <taxon>organismal metagenomes</taxon>
    </lineage>
</organism>
<reference evidence="2" key="1">
    <citation type="journal article" date="2020" name="Nature">
        <title>Giant virus diversity and host interactions through global metagenomics.</title>
        <authorList>
            <person name="Schulz F."/>
            <person name="Roux S."/>
            <person name="Paez-Espino D."/>
            <person name="Jungbluth S."/>
            <person name="Walsh D.A."/>
            <person name="Denef V.J."/>
            <person name="McMahon K.D."/>
            <person name="Konstantinidis K.T."/>
            <person name="Eloe-Fadrosh E.A."/>
            <person name="Kyrpides N.C."/>
            <person name="Woyke T."/>
        </authorList>
    </citation>
    <scope>NUCLEOTIDE SEQUENCE</scope>
    <source>
        <strain evidence="2">GVMAG-M-3300023184-190</strain>
    </source>
</reference>
<sequence>MFYMPLVYMSQFDLKDSKALNNNYKLVYNFLPNEVIKSDIVVKDSFLNVSFPNNNTTPNISTTMPTIPNTWQTTSLSIYNLIHDNIKSLTDQKGSGIVGELVIKLKPTTSSGTAYVCFLLKKSPDKNRPSNDVDNIMFLYNNATSVTGTITLNHTIVKQNACIYYKDVLSNHVFVFTTPILINAQSAAFIAEGIDSKDAPFSPKTPPNKAYSIITSITQLEEDQIYISCNPTGESDETLDTYNVPINSEYTDSKQQIDYMKMTVNFFIFALGLLFCYFFVPTIYKICIIDQIIRFHHAYAEGDAVPTLLVRLRTVDLYISFIVCVAVLTLAIVGFKESDYYLVTSGLFLAFFYGLSYVLVQHNKMSPDWRKPVKEYDDELIYDPKRNYVNFKDFATFAAQAAVFLLHQLPYIAAIVVFNILALIFYCLSEGANGDMWKSVFETNFKSYPIYVALIIILGIRVAIMVPKSGN</sequence>
<evidence type="ECO:0000313" key="2">
    <source>
        <dbReference type="EMBL" id="QHT87306.1"/>
    </source>
</evidence>
<feature type="transmembrane region" description="Helical" evidence="1">
    <location>
        <begin position="317"/>
        <end position="335"/>
    </location>
</feature>
<feature type="transmembrane region" description="Helical" evidence="1">
    <location>
        <begin position="341"/>
        <end position="360"/>
    </location>
</feature>